<dbReference type="UCSC" id="F57B1.6a">
    <property type="organism name" value="c. elegans"/>
</dbReference>
<keyword evidence="1" id="KW-0472">Membrane</keyword>
<feature type="transmembrane region" description="Helical" evidence="1">
    <location>
        <begin position="89"/>
        <end position="113"/>
    </location>
</feature>
<sequence>MQTSTFIFCCNIALVIVSISGLCLTSSVFDFIVVSRLYYTVPDHKVLINPRMAFWLFPSSTFSLILSFLSLLFLSAGPRVIKFAVDNQMILSLAHALLMCGACILSSFVSFICAQNANDIAGYAAFATPAQFQLASAWYYSRLRALVVISVIQSLLNGIIVSTLYLGISCKYRTFVQLAEKPPQQGLIERTTYFA</sequence>
<dbReference type="WormBase" id="F57B1.6b">
    <property type="protein sequence ID" value="CE40233"/>
    <property type="gene ID" value="WBGene00010189"/>
</dbReference>
<evidence type="ECO:0000313" key="4">
    <source>
        <dbReference type="WormBase" id="F57B1.6b"/>
    </source>
</evidence>
<dbReference type="CTD" id="179805"/>
<feature type="transmembrane region" description="Helical" evidence="1">
    <location>
        <begin position="54"/>
        <end position="77"/>
    </location>
</feature>
<dbReference type="RefSeq" id="NP_001041129.1">
    <property type="nucleotide sequence ID" value="NM_001047664.1"/>
</dbReference>
<keyword evidence="2" id="KW-0675">Receptor</keyword>
<organism evidence="2 3">
    <name type="scientific">Caenorhabditis elegans</name>
    <dbReference type="NCBI Taxonomy" id="6239"/>
    <lineage>
        <taxon>Eukaryota</taxon>
        <taxon>Metazoa</taxon>
        <taxon>Ecdysozoa</taxon>
        <taxon>Nematoda</taxon>
        <taxon>Chromadorea</taxon>
        <taxon>Rhabditida</taxon>
        <taxon>Rhabditina</taxon>
        <taxon>Rhabditomorpha</taxon>
        <taxon>Rhabditoidea</taxon>
        <taxon>Rhabditidae</taxon>
        <taxon>Peloderinae</taxon>
        <taxon>Caenorhabditis</taxon>
    </lineage>
</organism>
<evidence type="ECO:0000313" key="3">
    <source>
        <dbReference type="Proteomes" id="UP000001940"/>
    </source>
</evidence>
<dbReference type="Bgee" id="WBGene00010189">
    <property type="expression patterns" value="Expressed in pharyngeal muscle cell (C elegans) and 3 other cell types or tissues"/>
</dbReference>
<feature type="transmembrane region" description="Helical" evidence="1">
    <location>
        <begin position="146"/>
        <end position="168"/>
    </location>
</feature>
<dbReference type="GeneID" id="179805"/>
<dbReference type="HOGENOM" id="CLU_1397535_0_0_1"/>
<keyword evidence="1" id="KW-0812">Transmembrane</keyword>
<keyword evidence="1" id="KW-1133">Transmembrane helix</keyword>
<dbReference type="Proteomes" id="UP000001940">
    <property type="component" value="Chromosome V"/>
</dbReference>
<keyword evidence="3" id="KW-1185">Reference proteome</keyword>
<dbReference type="AlphaFoldDB" id="Q1HB00"/>
<evidence type="ECO:0000313" key="2">
    <source>
        <dbReference type="EMBL" id="CAK12566.1"/>
    </source>
</evidence>
<proteinExistence type="predicted"/>
<dbReference type="OrthoDB" id="5867138at2759"/>
<dbReference type="ExpressionAtlas" id="Q1HB00">
    <property type="expression patterns" value="baseline"/>
</dbReference>
<dbReference type="EMBL" id="BX284605">
    <property type="protein sequence ID" value="CAK12566.1"/>
    <property type="molecule type" value="Genomic_DNA"/>
</dbReference>
<protein>
    <submittedName>
        <fullName evidence="2">Serpentine Receptor, class T</fullName>
    </submittedName>
</protein>
<reference evidence="2 3" key="1">
    <citation type="journal article" date="1998" name="Science">
        <title>Genome sequence of the nematode C. elegans: a platform for investigating biology.</title>
        <authorList>
            <consortium name="The C. elegans sequencing consortium"/>
            <person name="Sulson J.E."/>
            <person name="Waterston R."/>
        </authorList>
    </citation>
    <scope>NUCLEOTIDE SEQUENCE [LARGE SCALE GENOMIC DNA]</scope>
    <source>
        <strain evidence="2 3">Bristol N2</strain>
    </source>
</reference>
<dbReference type="AGR" id="WB:WBGene00010189"/>
<evidence type="ECO:0000256" key="1">
    <source>
        <dbReference type="SAM" id="Phobius"/>
    </source>
</evidence>
<accession>Q1HB00</accession>
<gene>
    <name evidence="2" type="ORF">CELE_F57B1.6</name>
    <name evidence="2 4" type="ORF">F57B1.6</name>
</gene>
<name>Q1HB00_CAEEL</name>
<feature type="transmembrane region" description="Helical" evidence="1">
    <location>
        <begin position="12"/>
        <end position="33"/>
    </location>
</feature>